<keyword evidence="2" id="KW-0472">Membrane</keyword>
<dbReference type="SUPFAM" id="SSF50494">
    <property type="entry name" value="Trypsin-like serine proteases"/>
    <property type="match status" value="1"/>
</dbReference>
<keyword evidence="3" id="KW-0645">Protease</keyword>
<gene>
    <name evidence="3" type="ORF">EJ913_22840</name>
</gene>
<feature type="region of interest" description="Disordered" evidence="1">
    <location>
        <begin position="153"/>
        <end position="183"/>
    </location>
</feature>
<feature type="compositionally biased region" description="Pro residues" evidence="1">
    <location>
        <begin position="168"/>
        <end position="182"/>
    </location>
</feature>
<protein>
    <submittedName>
        <fullName evidence="3">Serine protease</fullName>
    </submittedName>
</protein>
<dbReference type="GO" id="GO:0006508">
    <property type="term" value="P:proteolysis"/>
    <property type="evidence" value="ECO:0007669"/>
    <property type="project" value="UniProtKB-KW"/>
</dbReference>
<proteinExistence type="predicted"/>
<evidence type="ECO:0000313" key="4">
    <source>
        <dbReference type="Proteomes" id="UP000280346"/>
    </source>
</evidence>
<keyword evidence="4" id="KW-1185">Reference proteome</keyword>
<dbReference type="InterPro" id="IPR043504">
    <property type="entry name" value="Peptidase_S1_PA_chymotrypsin"/>
</dbReference>
<evidence type="ECO:0000256" key="2">
    <source>
        <dbReference type="SAM" id="Phobius"/>
    </source>
</evidence>
<keyword evidence="2" id="KW-1133">Transmembrane helix</keyword>
<feature type="compositionally biased region" description="Low complexity" evidence="1">
    <location>
        <begin position="417"/>
        <end position="428"/>
    </location>
</feature>
<accession>A0A433J3J5</accession>
<feature type="region of interest" description="Disordered" evidence="1">
    <location>
        <begin position="1"/>
        <end position="67"/>
    </location>
</feature>
<dbReference type="PRINTS" id="PR00834">
    <property type="entry name" value="PROTEASES2C"/>
</dbReference>
<dbReference type="Proteomes" id="UP000280346">
    <property type="component" value="Unassembled WGS sequence"/>
</dbReference>
<dbReference type="PANTHER" id="PTHR43019:SF23">
    <property type="entry name" value="PROTEASE DO-LIKE 5, CHLOROPLASTIC"/>
    <property type="match status" value="1"/>
</dbReference>
<dbReference type="AlphaFoldDB" id="A0A433J3J5"/>
<dbReference type="PANTHER" id="PTHR43019">
    <property type="entry name" value="SERINE ENDOPROTEASE DEGS"/>
    <property type="match status" value="1"/>
</dbReference>
<evidence type="ECO:0000256" key="1">
    <source>
        <dbReference type="SAM" id="MobiDB-lite"/>
    </source>
</evidence>
<keyword evidence="3" id="KW-0378">Hydrolase</keyword>
<sequence>MFRSIADDSPPPDQPTRGQTKRRVTGMSVNGEGNPAATGSPNGQGATPSDGHAPDSHTSDGRPTGPPQPVVSVCRPWLAPAIACLIAAIVLLFLLIPGVLRYPVAAAPPPVPYTPPSSAQRDNNRTMEERVASLRRLLDARVCVADGAYRVPDGPGSAAVTPQDRAALPPPVAAQTPVPPQSLPEGRPFTGSLLDLLDQATVLVLQSDAGGNVQGSGTGFFVAPGMILTNRHVTAGEPGRTIHVASRVTGVVTAQVVAESPDDTPGSPDFSLLRVATGGGTGGGEGGTPMPLTFAPPAERLVNVIASGFPGMILNTDEHFQRLIRGQGTEMPTAAVTEGVVTAVQSGSGSGLVLHTAQITPGNSGGPLVDRCGRVLGINTFIQAREEGRMNYALASADAGRFLAANNVAVRSAAGACNPAPAGTAPAPAQAPAPAPAVGTPPGGTPPTADPAARRPE</sequence>
<comment type="caution">
    <text evidence="3">The sequence shown here is derived from an EMBL/GenBank/DDBJ whole genome shotgun (WGS) entry which is preliminary data.</text>
</comment>
<feature type="compositionally biased region" description="Polar residues" evidence="1">
    <location>
        <begin position="37"/>
        <end position="47"/>
    </location>
</feature>
<dbReference type="Pfam" id="PF13365">
    <property type="entry name" value="Trypsin_2"/>
    <property type="match status" value="1"/>
</dbReference>
<dbReference type="OrthoDB" id="9766361at2"/>
<name>A0A433J3J5_9PROT</name>
<dbReference type="GO" id="GO:0004252">
    <property type="term" value="F:serine-type endopeptidase activity"/>
    <property type="evidence" value="ECO:0007669"/>
    <property type="project" value="InterPro"/>
</dbReference>
<organism evidence="3 4">
    <name type="scientific">Azospirillum doebereinerae</name>
    <dbReference type="NCBI Taxonomy" id="92933"/>
    <lineage>
        <taxon>Bacteria</taxon>
        <taxon>Pseudomonadati</taxon>
        <taxon>Pseudomonadota</taxon>
        <taxon>Alphaproteobacteria</taxon>
        <taxon>Rhodospirillales</taxon>
        <taxon>Azospirillaceae</taxon>
        <taxon>Azospirillum</taxon>
    </lineage>
</organism>
<feature type="region of interest" description="Disordered" evidence="1">
    <location>
        <begin position="417"/>
        <end position="457"/>
    </location>
</feature>
<dbReference type="InterPro" id="IPR009003">
    <property type="entry name" value="Peptidase_S1_PA"/>
</dbReference>
<keyword evidence="2" id="KW-0812">Transmembrane</keyword>
<dbReference type="InterPro" id="IPR001940">
    <property type="entry name" value="Peptidase_S1C"/>
</dbReference>
<dbReference type="EMBL" id="RZIJ01000021">
    <property type="protein sequence ID" value="RUQ66355.1"/>
    <property type="molecule type" value="Genomic_DNA"/>
</dbReference>
<evidence type="ECO:0000313" key="3">
    <source>
        <dbReference type="EMBL" id="RUQ66355.1"/>
    </source>
</evidence>
<feature type="transmembrane region" description="Helical" evidence="2">
    <location>
        <begin position="77"/>
        <end position="96"/>
    </location>
</feature>
<reference evidence="3 4" key="1">
    <citation type="submission" date="2018-12" db="EMBL/GenBank/DDBJ databases">
        <authorList>
            <person name="Yang Y."/>
        </authorList>
    </citation>
    <scope>NUCLEOTIDE SEQUENCE [LARGE SCALE GENOMIC DNA]</scope>
    <source>
        <strain evidence="3 4">GSF71</strain>
    </source>
</reference>
<dbReference type="Gene3D" id="2.40.10.10">
    <property type="entry name" value="Trypsin-like serine proteases"/>
    <property type="match status" value="2"/>
</dbReference>